<dbReference type="EMBL" id="JAFIQS020000009">
    <property type="protein sequence ID" value="KAH9477543.1"/>
    <property type="molecule type" value="Genomic_DNA"/>
</dbReference>
<gene>
    <name evidence="1" type="ORF">JR316_0009765</name>
</gene>
<reference evidence="1" key="1">
    <citation type="submission" date="2021-10" db="EMBL/GenBank/DDBJ databases">
        <title>Psilocybe cubensis genome.</title>
        <authorList>
            <person name="Mckernan K.J."/>
            <person name="Crawford S."/>
            <person name="Trippe A."/>
            <person name="Kane L.T."/>
            <person name="Mclaughlin S."/>
        </authorList>
    </citation>
    <scope>NUCLEOTIDE SEQUENCE</scope>
    <source>
        <strain evidence="1">MGC-MH-2018</strain>
    </source>
</reference>
<name>A0ACB8GP90_PSICU</name>
<organism evidence="1 2">
    <name type="scientific">Psilocybe cubensis</name>
    <name type="common">Psychedelic mushroom</name>
    <name type="synonym">Stropharia cubensis</name>
    <dbReference type="NCBI Taxonomy" id="181762"/>
    <lineage>
        <taxon>Eukaryota</taxon>
        <taxon>Fungi</taxon>
        <taxon>Dikarya</taxon>
        <taxon>Basidiomycota</taxon>
        <taxon>Agaricomycotina</taxon>
        <taxon>Agaricomycetes</taxon>
        <taxon>Agaricomycetidae</taxon>
        <taxon>Agaricales</taxon>
        <taxon>Agaricineae</taxon>
        <taxon>Strophariaceae</taxon>
        <taxon>Psilocybe</taxon>
    </lineage>
</organism>
<keyword evidence="2" id="KW-1185">Reference proteome</keyword>
<proteinExistence type="predicted"/>
<dbReference type="Proteomes" id="UP000664032">
    <property type="component" value="Unassembled WGS sequence"/>
</dbReference>
<accession>A0ACB8GP90</accession>
<sequence>MVGFSPIDTSEEAPNIFFEDLAASACPLTRHQRGWFTSSLSLNPTSMPTIRRRVIRRSNAMRVTNHDRDRRDSGGLESLSSSVAPPCYTSQRGPGSSVAASDEAPPSIAPSEDNDSVSMHSCPEISNQEILPSPYSTEDLFADMHRMDDDPGAGPVVTPSIQTHSCTHGYTHTHSQCTFDNPPPPATADSHLDHAHSIAPTTSSPFPASESSSSPYPFENQRRTTRRSSTPSTPYATQRGRASDVSSPSPRPILYHHRHMSQPAAIGHLTQRSLKAGYELHLDPDDILASENDPNNSNNNTPPVHTPLANSTITFLQDDPYASPSPANHRSGRATPHAHRRAYSALSTSHLPASASASTAYLPTNQRATNYVSLSRKSTASKGSFFAFGRKPTHSSITGTFTIDPGLRVPVALLKAVEPRALARALSTAAAGGKGVKSDAMSASLRKPVSSNKTHPQSSSNTTDVADNGPKPGVRRKNLVLEVENGGIDVDVHLVPEMAASTDGFSRRRSVDARAHVQEGSGFVRRPRSSTRRTLVEGEVNDLPPPTLIDLRLKDVSGSRRSRSKEFPLIARIHAPIPRPPFHLFASTINITPDDDADVDSVPALDVGNINSDKLVQEARLSASLSPPLASSTPTNTPSVPVPAPTKPTTVLRKLPTLARSNLTLHLPTSFRGPLTVHVAAGNIDEHVRVSRGVSAAAVVLAESAGMRGFYVGGEGEGVVMSGGGVVVGDQSAISYRRVVDADPGDNDAAGYANLVPSGTDDQGEEGEEEGDGEVDNEEEEDDENAEWLGDKVDVVVGDGKVYLQFVGEEDPFGHRRGFWRTLLLGGMILDSFLLSFCTALLADIFSRYYLTMMFYSAQNCRHPYQVPAPRILASNTDAADVARRFHGLSRIAEHELLPLCLDNDWIFLGDMDTRGSRRGSNCEQSLSVLSRPLTFGSPMTTMHPPSELCYIAAVVRGVTLQRYYTRQCGCFSDDGAMLRRAELASCGRYHRQGLSRDATLTRAPRLLDFTRSLGAFTWGYLSLPGEDQVSSYCTLSNRMPLSECLLQLFTAIKRPWAQYNRSTSMQCDTSTPPAPLTYYILCFIRDYEKARALQVLEVSRQISRELVSDFVVLILVV</sequence>
<evidence type="ECO:0000313" key="1">
    <source>
        <dbReference type="EMBL" id="KAH9477543.1"/>
    </source>
</evidence>
<evidence type="ECO:0000313" key="2">
    <source>
        <dbReference type="Proteomes" id="UP000664032"/>
    </source>
</evidence>
<protein>
    <submittedName>
        <fullName evidence="1">Uncharacterized protein</fullName>
    </submittedName>
</protein>
<comment type="caution">
    <text evidence="1">The sequence shown here is derived from an EMBL/GenBank/DDBJ whole genome shotgun (WGS) entry which is preliminary data.</text>
</comment>